<dbReference type="Proteomes" id="UP001153069">
    <property type="component" value="Unassembled WGS sequence"/>
</dbReference>
<proteinExistence type="predicted"/>
<feature type="compositionally biased region" description="Acidic residues" evidence="1">
    <location>
        <begin position="74"/>
        <end position="87"/>
    </location>
</feature>
<feature type="region of interest" description="Disordered" evidence="1">
    <location>
        <begin position="24"/>
        <end position="89"/>
    </location>
</feature>
<evidence type="ECO:0000313" key="2">
    <source>
        <dbReference type="EMBL" id="CAB9508251.1"/>
    </source>
</evidence>
<evidence type="ECO:0000256" key="1">
    <source>
        <dbReference type="SAM" id="MobiDB-lite"/>
    </source>
</evidence>
<sequence length="217" mass="25018">MAAWDEANYYANYDDDGDWIGFPPVAPWNDYGDDEDDDDSESDEIDIQVSRDEEEEEDVHPNRIVIHCKRVDKDDDSEEEEEEEEEEVSYHQLQLGALRRKLFVIPQETDTALVSSSEIASRHKEKKRLRKEDLIQTMGPHLIRDLETEFYLAAQVKDDCNDDDDDDLAVVHVVVPVMKKTTTTKVVKATKKAKTTTKVKPTRGGRRRQPRRVSVGK</sequence>
<keyword evidence="3" id="KW-1185">Reference proteome</keyword>
<protein>
    <submittedName>
        <fullName evidence="2">Uncharacterized protein</fullName>
    </submittedName>
</protein>
<feature type="compositionally biased region" description="Basic residues" evidence="1">
    <location>
        <begin position="191"/>
        <end position="211"/>
    </location>
</feature>
<organism evidence="2 3">
    <name type="scientific">Seminavis robusta</name>
    <dbReference type="NCBI Taxonomy" id="568900"/>
    <lineage>
        <taxon>Eukaryota</taxon>
        <taxon>Sar</taxon>
        <taxon>Stramenopiles</taxon>
        <taxon>Ochrophyta</taxon>
        <taxon>Bacillariophyta</taxon>
        <taxon>Bacillariophyceae</taxon>
        <taxon>Bacillariophycidae</taxon>
        <taxon>Naviculales</taxon>
        <taxon>Naviculaceae</taxon>
        <taxon>Seminavis</taxon>
    </lineage>
</organism>
<accession>A0A9N8DT95</accession>
<dbReference type="AlphaFoldDB" id="A0A9N8DT95"/>
<reference evidence="2" key="1">
    <citation type="submission" date="2020-06" db="EMBL/GenBank/DDBJ databases">
        <authorList>
            <consortium name="Plant Systems Biology data submission"/>
        </authorList>
    </citation>
    <scope>NUCLEOTIDE SEQUENCE</scope>
    <source>
        <strain evidence="2">D6</strain>
    </source>
</reference>
<name>A0A9N8DT95_9STRA</name>
<evidence type="ECO:0000313" key="3">
    <source>
        <dbReference type="Proteomes" id="UP001153069"/>
    </source>
</evidence>
<feature type="region of interest" description="Disordered" evidence="1">
    <location>
        <begin position="191"/>
        <end position="217"/>
    </location>
</feature>
<feature type="compositionally biased region" description="Acidic residues" evidence="1">
    <location>
        <begin position="31"/>
        <end position="58"/>
    </location>
</feature>
<dbReference type="EMBL" id="CAICTM010000338">
    <property type="protein sequence ID" value="CAB9508251.1"/>
    <property type="molecule type" value="Genomic_DNA"/>
</dbReference>
<comment type="caution">
    <text evidence="2">The sequence shown here is derived from an EMBL/GenBank/DDBJ whole genome shotgun (WGS) entry which is preliminary data.</text>
</comment>
<gene>
    <name evidence="2" type="ORF">SEMRO_339_G121120.1</name>
</gene>